<sequence length="228" mass="24793">MTAALNIPNASPLLMVKEFTEAFNLNWKDEPFHPADSVAALRVQLLLEETGELAHGLASRDNVELVDALSDIDYVTYGAMGAFGTFNQDCLGFFRPANSTPRFALNEAPMWVRLEFTARLLDALTKFTLCAADVCNPDETTSRNGLRDMPFILQLVGSATSDLWAVLGLEKYREAAFREVHRANMSKLGADGKPILNEAGRVVKGPGYTPPNLAAVVAHIDSEGANHG</sequence>
<proteinExistence type="predicted"/>
<evidence type="ECO:0000313" key="1">
    <source>
        <dbReference type="EMBL" id="ALH23736.1"/>
    </source>
</evidence>
<keyword evidence="2" id="KW-1185">Reference proteome</keyword>
<dbReference type="CDD" id="cd11530">
    <property type="entry name" value="NTP-PPase_DR2231_like"/>
    <property type="match status" value="1"/>
</dbReference>
<dbReference type="GO" id="GO:0016787">
    <property type="term" value="F:hydrolase activity"/>
    <property type="evidence" value="ECO:0007669"/>
    <property type="project" value="UniProtKB-KW"/>
</dbReference>
<organism evidence="1 2">
    <name type="scientific">Pseudomonas phage PaMx11</name>
    <dbReference type="NCBI Taxonomy" id="1175657"/>
    <lineage>
        <taxon>Viruses</taxon>
        <taxon>Duplodnaviria</taxon>
        <taxon>Heunggongvirae</taxon>
        <taxon>Uroviricota</taxon>
        <taxon>Caudoviricetes</taxon>
        <taxon>Mesyanzhinovviridae</taxon>
        <taxon>Bradleyvirinae</taxon>
        <taxon>Abidjanvirus</taxon>
        <taxon>Abidjanvirus PaMx11</taxon>
        <taxon>Pseudomonas virus PaMx11</taxon>
    </lineage>
</organism>
<dbReference type="Pfam" id="PF01503">
    <property type="entry name" value="PRA-PH"/>
    <property type="match status" value="1"/>
</dbReference>
<dbReference type="RefSeq" id="YP_009196315.1">
    <property type="nucleotide sequence ID" value="NC_028770.1"/>
</dbReference>
<dbReference type="Gene3D" id="1.10.3420.10">
    <property type="entry name" value="putative ntp pyrophosphohydrolase like domain"/>
    <property type="match status" value="2"/>
</dbReference>
<protein>
    <submittedName>
        <fullName evidence="1">Nucleotide pyrophosphohydrolase</fullName>
    </submittedName>
</protein>
<dbReference type="InterPro" id="IPR023292">
    <property type="entry name" value="NTP_PyroPHydrolase-like_dom_sf"/>
</dbReference>
<accession>A0A0S0MVJ3</accession>
<name>A0A0S0MVJ3_BPPAM</name>
<reference evidence="1 2" key="1">
    <citation type="journal article" date="2012" name="Appl. Environ. Microbiol.">
        <title>High Diversity and Novel Species of Pseudomonas aeruginosa Bacteriophages.</title>
        <authorList>
            <person name="Sepulveda-Robles O."/>
            <person name="Kameyama L."/>
            <person name="Guarneros G."/>
        </authorList>
    </citation>
    <scope>NUCLEOTIDE SEQUENCE [LARGE SCALE GENOMIC DNA]</scope>
</reference>
<evidence type="ECO:0000313" key="2">
    <source>
        <dbReference type="Proteomes" id="UP000204009"/>
    </source>
</evidence>
<dbReference type="OrthoDB" id="14595at10239"/>
<dbReference type="InterPro" id="IPR033653">
    <property type="entry name" value="NTP-PPase_DR2231-like"/>
</dbReference>
<organismHost>
    <name type="scientific">Pseudomonas aeruginosa</name>
    <dbReference type="NCBI Taxonomy" id="287"/>
</organismHost>
<dbReference type="Proteomes" id="UP000204009">
    <property type="component" value="Segment"/>
</dbReference>
<dbReference type="InterPro" id="IPR021130">
    <property type="entry name" value="PRib-ATP_PPHydrolase-like"/>
</dbReference>
<gene>
    <name evidence="1" type="ORF">PaMx11_62</name>
</gene>
<dbReference type="GeneID" id="26623540"/>
<dbReference type="EMBL" id="JQ067087">
    <property type="protein sequence ID" value="ALH23736.1"/>
    <property type="molecule type" value="Genomic_DNA"/>
</dbReference>
<dbReference type="KEGG" id="vg:26623540"/>